<dbReference type="InterPro" id="IPR017441">
    <property type="entry name" value="Protein_kinase_ATP_BS"/>
</dbReference>
<dbReference type="AlphaFoldDB" id="A0A3B0VJ82"/>
<sequence>MGQLTTRQLASKRGRQRKVQRGGLQPGDMLQERYKIVGPLGAGGFSSVYSARDMRFPNVTKLVAVKEMLIGTADPQMRELTIKSFEREASMLAMLDHTAIPDVSDYFTEGDRSYLIIELIRGKDLDEWLEQQTDFLDQETAIEWAMQVCDALYHLHNQKPQPIVFRDVKPSNIMLDHRGRIRLIDFGIAKVFEMGDKGTMIGTEGYSPPEQYRGQAEPAGDIYALGATMHHLLTRQDPRLEPPFTFAERPISKVNPNVTPALEAIIMRCLAYDPNDRFPDAKALKDALEVLTMRPATAVFESNPNVITPQTSVPQTGNASAVVPAAQTSIPTQPAVPQVQPIWQFKCED</sequence>
<proteinExistence type="predicted"/>
<keyword evidence="2 11" id="KW-0723">Serine/threonine-protein kinase</keyword>
<evidence type="ECO:0000256" key="2">
    <source>
        <dbReference type="ARBA" id="ARBA00022527"/>
    </source>
</evidence>
<evidence type="ECO:0000256" key="6">
    <source>
        <dbReference type="ARBA" id="ARBA00022840"/>
    </source>
</evidence>
<gene>
    <name evidence="11" type="ORF">MNBD_CHLOROFLEXI01-4864</name>
</gene>
<dbReference type="SMART" id="SM00220">
    <property type="entry name" value="S_TKc"/>
    <property type="match status" value="1"/>
</dbReference>
<reference evidence="11" key="1">
    <citation type="submission" date="2018-06" db="EMBL/GenBank/DDBJ databases">
        <authorList>
            <person name="Zhirakovskaya E."/>
        </authorList>
    </citation>
    <scope>NUCLEOTIDE SEQUENCE</scope>
</reference>
<evidence type="ECO:0000256" key="8">
    <source>
        <dbReference type="ARBA" id="ARBA00048679"/>
    </source>
</evidence>
<keyword evidence="6" id="KW-0067">ATP-binding</keyword>
<evidence type="ECO:0000256" key="4">
    <source>
        <dbReference type="ARBA" id="ARBA00022741"/>
    </source>
</evidence>
<feature type="region of interest" description="Disordered" evidence="9">
    <location>
        <begin position="1"/>
        <end position="24"/>
    </location>
</feature>
<evidence type="ECO:0000259" key="10">
    <source>
        <dbReference type="PROSITE" id="PS50011"/>
    </source>
</evidence>
<comment type="catalytic activity">
    <reaction evidence="8">
        <text>L-seryl-[protein] + ATP = O-phospho-L-seryl-[protein] + ADP + H(+)</text>
        <dbReference type="Rhea" id="RHEA:17989"/>
        <dbReference type="Rhea" id="RHEA-COMP:9863"/>
        <dbReference type="Rhea" id="RHEA-COMP:11604"/>
        <dbReference type="ChEBI" id="CHEBI:15378"/>
        <dbReference type="ChEBI" id="CHEBI:29999"/>
        <dbReference type="ChEBI" id="CHEBI:30616"/>
        <dbReference type="ChEBI" id="CHEBI:83421"/>
        <dbReference type="ChEBI" id="CHEBI:456216"/>
        <dbReference type="EC" id="2.7.11.1"/>
    </reaction>
</comment>
<evidence type="ECO:0000313" key="11">
    <source>
        <dbReference type="EMBL" id="VAW42991.1"/>
    </source>
</evidence>
<dbReference type="CDD" id="cd14014">
    <property type="entry name" value="STKc_PknB_like"/>
    <property type="match status" value="1"/>
</dbReference>
<dbReference type="Gene3D" id="3.30.200.20">
    <property type="entry name" value="Phosphorylase Kinase, domain 1"/>
    <property type="match status" value="1"/>
</dbReference>
<evidence type="ECO:0000256" key="3">
    <source>
        <dbReference type="ARBA" id="ARBA00022679"/>
    </source>
</evidence>
<feature type="compositionally biased region" description="Basic residues" evidence="9">
    <location>
        <begin position="10"/>
        <end position="20"/>
    </location>
</feature>
<dbReference type="EC" id="2.7.11.1" evidence="1"/>
<dbReference type="InterPro" id="IPR011009">
    <property type="entry name" value="Kinase-like_dom_sf"/>
</dbReference>
<dbReference type="PROSITE" id="PS50011">
    <property type="entry name" value="PROTEIN_KINASE_DOM"/>
    <property type="match status" value="1"/>
</dbReference>
<keyword evidence="5 11" id="KW-0418">Kinase</keyword>
<dbReference type="PROSITE" id="PS00107">
    <property type="entry name" value="PROTEIN_KINASE_ATP"/>
    <property type="match status" value="1"/>
</dbReference>
<accession>A0A3B0VJ82</accession>
<feature type="domain" description="Protein kinase" evidence="10">
    <location>
        <begin position="34"/>
        <end position="291"/>
    </location>
</feature>
<protein>
    <recommendedName>
        <fullName evidence="1">non-specific serine/threonine protein kinase</fullName>
        <ecNumber evidence="1">2.7.11.1</ecNumber>
    </recommendedName>
</protein>
<keyword evidence="4" id="KW-0547">Nucleotide-binding</keyword>
<dbReference type="PANTHER" id="PTHR24363:SF0">
    <property type="entry name" value="SERINE_THREONINE KINASE LIKE DOMAIN CONTAINING 1"/>
    <property type="match status" value="1"/>
</dbReference>
<comment type="catalytic activity">
    <reaction evidence="7">
        <text>L-threonyl-[protein] + ATP = O-phospho-L-threonyl-[protein] + ADP + H(+)</text>
        <dbReference type="Rhea" id="RHEA:46608"/>
        <dbReference type="Rhea" id="RHEA-COMP:11060"/>
        <dbReference type="Rhea" id="RHEA-COMP:11605"/>
        <dbReference type="ChEBI" id="CHEBI:15378"/>
        <dbReference type="ChEBI" id="CHEBI:30013"/>
        <dbReference type="ChEBI" id="CHEBI:30616"/>
        <dbReference type="ChEBI" id="CHEBI:61977"/>
        <dbReference type="ChEBI" id="CHEBI:456216"/>
        <dbReference type="EC" id="2.7.11.1"/>
    </reaction>
</comment>
<dbReference type="GO" id="GO:0005524">
    <property type="term" value="F:ATP binding"/>
    <property type="evidence" value="ECO:0007669"/>
    <property type="project" value="UniProtKB-KW"/>
</dbReference>
<dbReference type="EMBL" id="UOEU01000996">
    <property type="protein sequence ID" value="VAW42991.1"/>
    <property type="molecule type" value="Genomic_DNA"/>
</dbReference>
<dbReference type="InterPro" id="IPR000719">
    <property type="entry name" value="Prot_kinase_dom"/>
</dbReference>
<dbReference type="Gene3D" id="1.10.510.10">
    <property type="entry name" value="Transferase(Phosphotransferase) domain 1"/>
    <property type="match status" value="1"/>
</dbReference>
<keyword evidence="3" id="KW-0808">Transferase</keyword>
<organism evidence="11">
    <name type="scientific">hydrothermal vent metagenome</name>
    <dbReference type="NCBI Taxonomy" id="652676"/>
    <lineage>
        <taxon>unclassified sequences</taxon>
        <taxon>metagenomes</taxon>
        <taxon>ecological metagenomes</taxon>
    </lineage>
</organism>
<dbReference type="Pfam" id="PF00069">
    <property type="entry name" value="Pkinase"/>
    <property type="match status" value="1"/>
</dbReference>
<evidence type="ECO:0000256" key="5">
    <source>
        <dbReference type="ARBA" id="ARBA00022777"/>
    </source>
</evidence>
<evidence type="ECO:0000256" key="7">
    <source>
        <dbReference type="ARBA" id="ARBA00047899"/>
    </source>
</evidence>
<evidence type="ECO:0000256" key="9">
    <source>
        <dbReference type="SAM" id="MobiDB-lite"/>
    </source>
</evidence>
<feature type="non-terminal residue" evidence="11">
    <location>
        <position position="349"/>
    </location>
</feature>
<evidence type="ECO:0000256" key="1">
    <source>
        <dbReference type="ARBA" id="ARBA00012513"/>
    </source>
</evidence>
<dbReference type="GO" id="GO:0004674">
    <property type="term" value="F:protein serine/threonine kinase activity"/>
    <property type="evidence" value="ECO:0007669"/>
    <property type="project" value="UniProtKB-KW"/>
</dbReference>
<dbReference type="PANTHER" id="PTHR24363">
    <property type="entry name" value="SERINE/THREONINE PROTEIN KINASE"/>
    <property type="match status" value="1"/>
</dbReference>
<name>A0A3B0VJ82_9ZZZZ</name>
<dbReference type="SUPFAM" id="SSF56112">
    <property type="entry name" value="Protein kinase-like (PK-like)"/>
    <property type="match status" value="1"/>
</dbReference>